<dbReference type="SUPFAM" id="SSF55874">
    <property type="entry name" value="ATPase domain of HSP90 chaperone/DNA topoisomerase II/histidine kinase"/>
    <property type="match status" value="1"/>
</dbReference>
<comment type="subcellular location">
    <subcellularLocation>
        <location evidence="2">Membrane</location>
    </subcellularLocation>
</comment>
<dbReference type="InterPro" id="IPR004358">
    <property type="entry name" value="Sig_transdc_His_kin-like_C"/>
</dbReference>
<keyword evidence="5" id="KW-0808">Transferase</keyword>
<dbReference type="Pfam" id="PF06580">
    <property type="entry name" value="His_kinase"/>
    <property type="match status" value="1"/>
</dbReference>
<evidence type="ECO:0000259" key="10">
    <source>
        <dbReference type="PROSITE" id="PS50109"/>
    </source>
</evidence>
<evidence type="ECO:0000256" key="3">
    <source>
        <dbReference type="ARBA" id="ARBA00012438"/>
    </source>
</evidence>
<keyword evidence="8" id="KW-0175">Coiled coil</keyword>
<evidence type="ECO:0000256" key="7">
    <source>
        <dbReference type="ARBA" id="ARBA00023012"/>
    </source>
</evidence>
<keyword evidence="9" id="KW-1133">Transmembrane helix</keyword>
<keyword evidence="7" id="KW-0902">Two-component regulatory system</keyword>
<dbReference type="Pfam" id="PF02518">
    <property type="entry name" value="HATPase_c"/>
    <property type="match status" value="1"/>
</dbReference>
<gene>
    <name evidence="12" type="ORF">SUBVAR_06325</name>
</gene>
<evidence type="ECO:0000256" key="1">
    <source>
        <dbReference type="ARBA" id="ARBA00000085"/>
    </source>
</evidence>
<evidence type="ECO:0000256" key="2">
    <source>
        <dbReference type="ARBA" id="ARBA00004370"/>
    </source>
</evidence>
<dbReference type="CDD" id="cd06225">
    <property type="entry name" value="HAMP"/>
    <property type="match status" value="1"/>
</dbReference>
<feature type="transmembrane region" description="Helical" evidence="9">
    <location>
        <begin position="348"/>
        <end position="369"/>
    </location>
</feature>
<feature type="domain" description="HAMP" evidence="11">
    <location>
        <begin position="375"/>
        <end position="427"/>
    </location>
</feature>
<dbReference type="PROSITE" id="PS50885">
    <property type="entry name" value="HAMP"/>
    <property type="match status" value="1"/>
</dbReference>
<accession>D1PPK9</accession>
<protein>
    <recommendedName>
        <fullName evidence="3">histidine kinase</fullName>
        <ecNumber evidence="3">2.7.13.3</ecNumber>
    </recommendedName>
</protein>
<comment type="caution">
    <text evidence="12">The sequence shown here is derived from an EMBL/GenBank/DDBJ whole genome shotgun (WGS) entry which is preliminary data.</text>
</comment>
<evidence type="ECO:0000256" key="9">
    <source>
        <dbReference type="SAM" id="Phobius"/>
    </source>
</evidence>
<comment type="catalytic activity">
    <reaction evidence="1">
        <text>ATP + protein L-histidine = ADP + protein N-phospho-L-histidine.</text>
        <dbReference type="EC" id="2.7.13.3"/>
    </reaction>
</comment>
<dbReference type="Gene3D" id="6.10.340.10">
    <property type="match status" value="1"/>
</dbReference>
<feature type="transmembrane region" description="Helical" evidence="9">
    <location>
        <begin position="56"/>
        <end position="81"/>
    </location>
</feature>
<dbReference type="STRING" id="411471.SUBVAR_06325"/>
<keyword evidence="13" id="KW-1185">Reference proteome</keyword>
<evidence type="ECO:0000256" key="4">
    <source>
        <dbReference type="ARBA" id="ARBA00022553"/>
    </source>
</evidence>
<dbReference type="EMBL" id="ACBY02000027">
    <property type="protein sequence ID" value="EFB75353.1"/>
    <property type="molecule type" value="Genomic_DNA"/>
</dbReference>
<dbReference type="EC" id="2.7.13.3" evidence="3"/>
<feature type="coiled-coil region" evidence="8">
    <location>
        <begin position="422"/>
        <end position="449"/>
    </location>
</feature>
<dbReference type="AlphaFoldDB" id="D1PPK9"/>
<evidence type="ECO:0000313" key="13">
    <source>
        <dbReference type="Proteomes" id="UP000003438"/>
    </source>
</evidence>
<dbReference type="GO" id="GO:0000155">
    <property type="term" value="F:phosphorelay sensor kinase activity"/>
    <property type="evidence" value="ECO:0007669"/>
    <property type="project" value="InterPro"/>
</dbReference>
<dbReference type="PROSITE" id="PS50109">
    <property type="entry name" value="HIS_KIN"/>
    <property type="match status" value="1"/>
</dbReference>
<sequence length="661" mass="73004">MNLHLTTIRGTVVFAPQDMMQGLFSCSHISVILLCKKKEGLRAVKLGASRYPLKKVFYRTFSLLVVVPLILVSVAAAIILYRVMRSSTVDTVSAFQETVATTLDNDIRSASLQLSHFVYVNDGEFLDVVNQVYQSTGSSQQYLANKALERSFNTAMVPSQNILAGRFFMKGGGAVSVKDAITLPDDEMRAEGWYRAALETPNRVTIGGYDTSKTDLTANTQKGRQLVLVTAMAPDYSTDRSGSIDVVAYFTNSQVSEVLLRARTSPDMGTTVLLNESGGVLFGDMGREPVLAWFGENGAGLPDGTFNQRAVLEEDGSSRNYIFIVREVPYTGWRIVTFVDEARILNRITATGALLAGVVFGLLLLFYLFSRYFLDAIVMPVQALAVAMDRVADNDLDVQLQPAGHQELRRLTDSFNQMVLSLKNMLAINEEAQKRKHQAEIQALQSQINPHFIVNTLNSIRFMAQMSGYDGIRRMAQALASIVSCSFRSSTSFYTVREELEMLDSYLYIMRIRYADGFEVRYEVADECRACRLPRLTLQPIVENALNHGFADLGEELGQLVIRAAREADALVLEVTDNGCGMDAATVKAILHDTLPREQSGSSIGIQNVLARLRLHFGGAAGLQIDSTPGRGTCVRLALPWEAVAPLPRKEEETHDPHTDC</sequence>
<keyword evidence="9" id="KW-0812">Transmembrane</keyword>
<dbReference type="InterPro" id="IPR050640">
    <property type="entry name" value="Bact_2-comp_sensor_kinase"/>
</dbReference>
<dbReference type="HOGENOM" id="CLU_020473_6_0_9"/>
<feature type="domain" description="Histidine kinase" evidence="10">
    <location>
        <begin position="538"/>
        <end position="643"/>
    </location>
</feature>
<dbReference type="GO" id="GO:0016020">
    <property type="term" value="C:membrane"/>
    <property type="evidence" value="ECO:0007669"/>
    <property type="project" value="UniProtKB-SubCell"/>
</dbReference>
<name>D1PPK9_9FIRM</name>
<dbReference type="PANTHER" id="PTHR34220">
    <property type="entry name" value="SENSOR HISTIDINE KINASE YPDA"/>
    <property type="match status" value="1"/>
</dbReference>
<keyword evidence="9" id="KW-0472">Membrane</keyword>
<dbReference type="PRINTS" id="PR00344">
    <property type="entry name" value="BCTRLSENSOR"/>
</dbReference>
<organism evidence="12 13">
    <name type="scientific">Subdoligranulum variabile DSM 15176</name>
    <dbReference type="NCBI Taxonomy" id="411471"/>
    <lineage>
        <taxon>Bacteria</taxon>
        <taxon>Bacillati</taxon>
        <taxon>Bacillota</taxon>
        <taxon>Clostridia</taxon>
        <taxon>Eubacteriales</taxon>
        <taxon>Oscillospiraceae</taxon>
        <taxon>Subdoligranulum</taxon>
    </lineage>
</organism>
<dbReference type="InterPro" id="IPR036890">
    <property type="entry name" value="HATPase_C_sf"/>
</dbReference>
<dbReference type="InterPro" id="IPR003660">
    <property type="entry name" value="HAMP_dom"/>
</dbReference>
<dbReference type="InterPro" id="IPR003594">
    <property type="entry name" value="HATPase_dom"/>
</dbReference>
<proteinExistence type="predicted"/>
<dbReference type="SUPFAM" id="SSF158472">
    <property type="entry name" value="HAMP domain-like"/>
    <property type="match status" value="1"/>
</dbReference>
<dbReference type="SMART" id="SM00304">
    <property type="entry name" value="HAMP"/>
    <property type="match status" value="1"/>
</dbReference>
<dbReference type="eggNOG" id="COG2972">
    <property type="taxonomic scope" value="Bacteria"/>
</dbReference>
<dbReference type="InterPro" id="IPR010559">
    <property type="entry name" value="Sig_transdc_His_kin_internal"/>
</dbReference>
<dbReference type="InterPro" id="IPR005467">
    <property type="entry name" value="His_kinase_dom"/>
</dbReference>
<dbReference type="Pfam" id="PF00672">
    <property type="entry name" value="HAMP"/>
    <property type="match status" value="1"/>
</dbReference>
<dbReference type="SMART" id="SM00387">
    <property type="entry name" value="HATPase_c"/>
    <property type="match status" value="1"/>
</dbReference>
<evidence type="ECO:0000256" key="8">
    <source>
        <dbReference type="SAM" id="Coils"/>
    </source>
</evidence>
<keyword evidence="6 12" id="KW-0418">Kinase</keyword>
<reference evidence="12" key="1">
    <citation type="submission" date="2009-12" db="EMBL/GenBank/DDBJ databases">
        <authorList>
            <person name="Weinstock G."/>
            <person name="Sodergren E."/>
            <person name="Clifton S."/>
            <person name="Fulton L."/>
            <person name="Fulton B."/>
            <person name="Courtney L."/>
            <person name="Fronick C."/>
            <person name="Harrison M."/>
            <person name="Strong C."/>
            <person name="Farmer C."/>
            <person name="Delahaunty K."/>
            <person name="Markovic C."/>
            <person name="Hall O."/>
            <person name="Minx P."/>
            <person name="Tomlinson C."/>
            <person name="Mitreva M."/>
            <person name="Nelson J."/>
            <person name="Hou S."/>
            <person name="Wollam A."/>
            <person name="Pepin K.H."/>
            <person name="Johnson M."/>
            <person name="Bhonagiri V."/>
            <person name="Nash W.E."/>
            <person name="Warren W."/>
            <person name="Chinwalla A."/>
            <person name="Mardis E.R."/>
            <person name="Wilson R.K."/>
        </authorList>
    </citation>
    <scope>NUCLEOTIDE SEQUENCE [LARGE SCALE GENOMIC DNA]</scope>
    <source>
        <strain evidence="12">DSM 15176</strain>
    </source>
</reference>
<dbReference type="PANTHER" id="PTHR34220:SF7">
    <property type="entry name" value="SENSOR HISTIDINE KINASE YPDA"/>
    <property type="match status" value="1"/>
</dbReference>
<evidence type="ECO:0000259" key="11">
    <source>
        <dbReference type="PROSITE" id="PS50885"/>
    </source>
</evidence>
<evidence type="ECO:0000313" key="12">
    <source>
        <dbReference type="EMBL" id="EFB75353.1"/>
    </source>
</evidence>
<keyword evidence="4" id="KW-0597">Phosphoprotein</keyword>
<dbReference type="Gene3D" id="3.30.565.10">
    <property type="entry name" value="Histidine kinase-like ATPase, C-terminal domain"/>
    <property type="match status" value="1"/>
</dbReference>
<dbReference type="Proteomes" id="UP000003438">
    <property type="component" value="Unassembled WGS sequence"/>
</dbReference>
<evidence type="ECO:0000256" key="6">
    <source>
        <dbReference type="ARBA" id="ARBA00022777"/>
    </source>
</evidence>
<evidence type="ECO:0000256" key="5">
    <source>
        <dbReference type="ARBA" id="ARBA00022679"/>
    </source>
</evidence>